<name>A0A1L9NLB3_ASPTC</name>
<keyword evidence="3" id="KW-0804">Transcription</keyword>
<dbReference type="SUPFAM" id="SSF57701">
    <property type="entry name" value="Zn2/Cys6 DNA-binding domain"/>
    <property type="match status" value="1"/>
</dbReference>
<gene>
    <name evidence="6" type="ORF">ASPTUDRAFT_212263</name>
</gene>
<evidence type="ECO:0000313" key="7">
    <source>
        <dbReference type="Proteomes" id="UP000184304"/>
    </source>
</evidence>
<dbReference type="PROSITE" id="PS50048">
    <property type="entry name" value="ZN2_CY6_FUNGAL_2"/>
    <property type="match status" value="1"/>
</dbReference>
<dbReference type="PROSITE" id="PS00463">
    <property type="entry name" value="ZN2_CY6_FUNGAL_1"/>
    <property type="match status" value="1"/>
</dbReference>
<evidence type="ECO:0000256" key="1">
    <source>
        <dbReference type="ARBA" id="ARBA00023015"/>
    </source>
</evidence>
<dbReference type="SMART" id="SM00066">
    <property type="entry name" value="GAL4"/>
    <property type="match status" value="1"/>
</dbReference>
<proteinExistence type="predicted"/>
<dbReference type="GO" id="GO:0009893">
    <property type="term" value="P:positive regulation of metabolic process"/>
    <property type="evidence" value="ECO:0007669"/>
    <property type="project" value="UniProtKB-ARBA"/>
</dbReference>
<feature type="domain" description="Zn(2)-C6 fungal-type" evidence="5">
    <location>
        <begin position="6"/>
        <end position="36"/>
    </location>
</feature>
<dbReference type="GO" id="GO:0000981">
    <property type="term" value="F:DNA-binding transcription factor activity, RNA polymerase II-specific"/>
    <property type="evidence" value="ECO:0007669"/>
    <property type="project" value="InterPro"/>
</dbReference>
<keyword evidence="1" id="KW-0805">Transcription regulation</keyword>
<dbReference type="PANTHER" id="PTHR31069:SF32">
    <property type="entry name" value="ARGININE METABOLISM REGULATION PROTEIN II"/>
    <property type="match status" value="1"/>
</dbReference>
<evidence type="ECO:0000259" key="5">
    <source>
        <dbReference type="PROSITE" id="PS50048"/>
    </source>
</evidence>
<dbReference type="GO" id="GO:0008270">
    <property type="term" value="F:zinc ion binding"/>
    <property type="evidence" value="ECO:0007669"/>
    <property type="project" value="InterPro"/>
</dbReference>
<evidence type="ECO:0000256" key="3">
    <source>
        <dbReference type="ARBA" id="ARBA00023163"/>
    </source>
</evidence>
<keyword evidence="4" id="KW-0539">Nucleus</keyword>
<dbReference type="PANTHER" id="PTHR31069">
    <property type="entry name" value="OLEATE-ACTIVATED TRANSCRIPTION FACTOR 1-RELATED"/>
    <property type="match status" value="1"/>
</dbReference>
<dbReference type="GO" id="GO:0003677">
    <property type="term" value="F:DNA binding"/>
    <property type="evidence" value="ECO:0007669"/>
    <property type="project" value="UniProtKB-KW"/>
</dbReference>
<sequence length="92" mass="10512">MRSHFGCVTCRQRKVKCNEERPICGPCAKSSRDCVFSDCILFRHYSASDLDVNEREFSYSEGRQTWVKIPSDPNTSPGQASLNCQYTDNSCY</sequence>
<dbReference type="Proteomes" id="UP000184304">
    <property type="component" value="Unassembled WGS sequence"/>
</dbReference>
<dbReference type="AlphaFoldDB" id="A0A1L9NLB3"/>
<keyword evidence="7" id="KW-1185">Reference proteome</keyword>
<dbReference type="VEuPathDB" id="FungiDB:ASPTUDRAFT_212263"/>
<dbReference type="CDD" id="cd00067">
    <property type="entry name" value="GAL4"/>
    <property type="match status" value="1"/>
</dbReference>
<evidence type="ECO:0000256" key="2">
    <source>
        <dbReference type="ARBA" id="ARBA00023125"/>
    </source>
</evidence>
<dbReference type="OrthoDB" id="39175at2759"/>
<organism evidence="6 7">
    <name type="scientific">Aspergillus tubingensis (strain CBS 134.48)</name>
    <dbReference type="NCBI Taxonomy" id="767770"/>
    <lineage>
        <taxon>Eukaryota</taxon>
        <taxon>Fungi</taxon>
        <taxon>Dikarya</taxon>
        <taxon>Ascomycota</taxon>
        <taxon>Pezizomycotina</taxon>
        <taxon>Eurotiomycetes</taxon>
        <taxon>Eurotiomycetidae</taxon>
        <taxon>Eurotiales</taxon>
        <taxon>Aspergillaceae</taxon>
        <taxon>Aspergillus</taxon>
        <taxon>Aspergillus subgen. Circumdati</taxon>
    </lineage>
</organism>
<dbReference type="EMBL" id="KV878176">
    <property type="protein sequence ID" value="OJI90096.1"/>
    <property type="molecule type" value="Genomic_DNA"/>
</dbReference>
<evidence type="ECO:0000256" key="4">
    <source>
        <dbReference type="ARBA" id="ARBA00023242"/>
    </source>
</evidence>
<reference evidence="7" key="1">
    <citation type="journal article" date="2017" name="Genome Biol.">
        <title>Comparative genomics reveals high biological diversity and specific adaptations in the industrially and medically important fungal genus Aspergillus.</title>
        <authorList>
            <person name="de Vries R.P."/>
            <person name="Riley R."/>
            <person name="Wiebenga A."/>
            <person name="Aguilar-Osorio G."/>
            <person name="Amillis S."/>
            <person name="Uchima C.A."/>
            <person name="Anderluh G."/>
            <person name="Asadollahi M."/>
            <person name="Askin M."/>
            <person name="Barry K."/>
            <person name="Battaglia E."/>
            <person name="Bayram O."/>
            <person name="Benocci T."/>
            <person name="Braus-Stromeyer S.A."/>
            <person name="Caldana C."/>
            <person name="Canovas D."/>
            <person name="Cerqueira G.C."/>
            <person name="Chen F."/>
            <person name="Chen W."/>
            <person name="Choi C."/>
            <person name="Clum A."/>
            <person name="Dos Santos R.A."/>
            <person name="Damasio A.R."/>
            <person name="Diallinas G."/>
            <person name="Emri T."/>
            <person name="Fekete E."/>
            <person name="Flipphi M."/>
            <person name="Freyberg S."/>
            <person name="Gallo A."/>
            <person name="Gournas C."/>
            <person name="Habgood R."/>
            <person name="Hainaut M."/>
            <person name="Harispe M.L."/>
            <person name="Henrissat B."/>
            <person name="Hilden K.S."/>
            <person name="Hope R."/>
            <person name="Hossain A."/>
            <person name="Karabika E."/>
            <person name="Karaffa L."/>
            <person name="Karanyi Z."/>
            <person name="Krasevec N."/>
            <person name="Kuo A."/>
            <person name="Kusch H."/>
            <person name="LaButti K."/>
            <person name="Lagendijk E.L."/>
            <person name="Lapidus A."/>
            <person name="Levasseur A."/>
            <person name="Lindquist E."/>
            <person name="Lipzen A."/>
            <person name="Logrieco A.F."/>
            <person name="MacCabe A."/>
            <person name="Maekelae M.R."/>
            <person name="Malavazi I."/>
            <person name="Melin P."/>
            <person name="Meyer V."/>
            <person name="Mielnichuk N."/>
            <person name="Miskei M."/>
            <person name="Molnar A.P."/>
            <person name="Mule G."/>
            <person name="Ngan C.Y."/>
            <person name="Orejas M."/>
            <person name="Orosz E."/>
            <person name="Ouedraogo J.P."/>
            <person name="Overkamp K.M."/>
            <person name="Park H.-S."/>
            <person name="Perrone G."/>
            <person name="Piumi F."/>
            <person name="Punt P.J."/>
            <person name="Ram A.F."/>
            <person name="Ramon A."/>
            <person name="Rauscher S."/>
            <person name="Record E."/>
            <person name="Riano-Pachon D.M."/>
            <person name="Robert V."/>
            <person name="Roehrig J."/>
            <person name="Ruller R."/>
            <person name="Salamov A."/>
            <person name="Salih N.S."/>
            <person name="Samson R.A."/>
            <person name="Sandor E."/>
            <person name="Sanguinetti M."/>
            <person name="Schuetze T."/>
            <person name="Sepcic K."/>
            <person name="Shelest E."/>
            <person name="Sherlock G."/>
            <person name="Sophianopoulou V."/>
            <person name="Squina F.M."/>
            <person name="Sun H."/>
            <person name="Susca A."/>
            <person name="Todd R.B."/>
            <person name="Tsang A."/>
            <person name="Unkles S.E."/>
            <person name="van de Wiele N."/>
            <person name="van Rossen-Uffink D."/>
            <person name="Oliveira J.V."/>
            <person name="Vesth T.C."/>
            <person name="Visser J."/>
            <person name="Yu J.-H."/>
            <person name="Zhou M."/>
            <person name="Andersen M.R."/>
            <person name="Archer D.B."/>
            <person name="Baker S.E."/>
            <person name="Benoit I."/>
            <person name="Brakhage A.A."/>
            <person name="Braus G.H."/>
            <person name="Fischer R."/>
            <person name="Frisvad J.C."/>
            <person name="Goldman G.H."/>
            <person name="Houbraken J."/>
            <person name="Oakley B."/>
            <person name="Pocsi I."/>
            <person name="Scazzocchio C."/>
            <person name="Seiboth B."/>
            <person name="vanKuyk P.A."/>
            <person name="Wortman J."/>
            <person name="Dyer P.S."/>
            <person name="Grigoriev I.V."/>
        </authorList>
    </citation>
    <scope>NUCLEOTIDE SEQUENCE [LARGE SCALE GENOMIC DNA]</scope>
    <source>
        <strain evidence="7">CBS 134.48</strain>
    </source>
</reference>
<dbReference type="InterPro" id="IPR036864">
    <property type="entry name" value="Zn2-C6_fun-type_DNA-bd_sf"/>
</dbReference>
<protein>
    <recommendedName>
        <fullName evidence="5">Zn(2)-C6 fungal-type domain-containing protein</fullName>
    </recommendedName>
</protein>
<dbReference type="STRING" id="767770.A0A1L9NLB3"/>
<dbReference type="Pfam" id="PF00172">
    <property type="entry name" value="Zn_clus"/>
    <property type="match status" value="1"/>
</dbReference>
<accession>A0A1L9NLB3</accession>
<dbReference type="InterPro" id="IPR050675">
    <property type="entry name" value="OAF3"/>
</dbReference>
<dbReference type="InterPro" id="IPR001138">
    <property type="entry name" value="Zn2Cys6_DnaBD"/>
</dbReference>
<evidence type="ECO:0000313" key="6">
    <source>
        <dbReference type="EMBL" id="OJI90096.1"/>
    </source>
</evidence>
<dbReference type="Gene3D" id="4.10.240.10">
    <property type="entry name" value="Zn(2)-C6 fungal-type DNA-binding domain"/>
    <property type="match status" value="1"/>
</dbReference>
<keyword evidence="2" id="KW-0238">DNA-binding</keyword>